<dbReference type="EMBL" id="CP092488">
    <property type="protein sequence ID" value="UMB70978.2"/>
    <property type="molecule type" value="Genomic_DNA"/>
</dbReference>
<sequence length="70" mass="7752">MFIAIIVAKVLILTFLAVGVATILATYYRRRRNGVRPWRAANSRILGYDPPAVEIVQPDFPSHTTGEPNG</sequence>
<evidence type="ECO:0000313" key="2">
    <source>
        <dbReference type="EMBL" id="UMB70978.2"/>
    </source>
</evidence>
<dbReference type="Proteomes" id="UP001055336">
    <property type="component" value="Chromosome"/>
</dbReference>
<keyword evidence="1" id="KW-1133">Transmembrane helix</keyword>
<reference evidence="2" key="1">
    <citation type="submission" date="2022-08" db="EMBL/GenBank/DDBJ databases">
        <title>Whole genome sequencing of non-tuberculosis mycobacteria type-strains.</title>
        <authorList>
            <person name="Igarashi Y."/>
            <person name="Osugi A."/>
            <person name="Mitarai S."/>
        </authorList>
    </citation>
    <scope>NUCLEOTIDE SEQUENCE</scope>
    <source>
        <strain evidence="2">DSM 45127</strain>
    </source>
</reference>
<keyword evidence="3" id="KW-1185">Reference proteome</keyword>
<organism evidence="2 3">
    <name type="scientific">Mycobacterium paraterrae</name>
    <dbReference type="NCBI Taxonomy" id="577492"/>
    <lineage>
        <taxon>Bacteria</taxon>
        <taxon>Bacillati</taxon>
        <taxon>Actinomycetota</taxon>
        <taxon>Actinomycetes</taxon>
        <taxon>Mycobacteriales</taxon>
        <taxon>Mycobacteriaceae</taxon>
        <taxon>Mycobacterium</taxon>
    </lineage>
</organism>
<proteinExistence type="predicted"/>
<evidence type="ECO:0008006" key="4">
    <source>
        <dbReference type="Google" id="ProtNLM"/>
    </source>
</evidence>
<feature type="transmembrane region" description="Helical" evidence="1">
    <location>
        <begin position="6"/>
        <end position="28"/>
    </location>
</feature>
<dbReference type="RefSeq" id="WP_260060463.1">
    <property type="nucleotide sequence ID" value="NZ_CP092488.2"/>
</dbReference>
<evidence type="ECO:0000256" key="1">
    <source>
        <dbReference type="SAM" id="Phobius"/>
    </source>
</evidence>
<protein>
    <recommendedName>
        <fullName evidence="4">Secreted protein</fullName>
    </recommendedName>
</protein>
<keyword evidence="1" id="KW-0812">Transmembrane</keyword>
<gene>
    <name evidence="2" type="ORF">MKK62_06770</name>
</gene>
<accession>A0ABY3VNE4</accession>
<keyword evidence="1" id="KW-0472">Membrane</keyword>
<name>A0ABY3VNE4_9MYCO</name>
<evidence type="ECO:0000313" key="3">
    <source>
        <dbReference type="Proteomes" id="UP001055336"/>
    </source>
</evidence>